<evidence type="ECO:0000256" key="3">
    <source>
        <dbReference type="SAM" id="Phobius"/>
    </source>
</evidence>
<proteinExistence type="predicted"/>
<evidence type="ECO:0000256" key="1">
    <source>
        <dbReference type="ARBA" id="ARBA00023125"/>
    </source>
</evidence>
<dbReference type="CDD" id="cd00383">
    <property type="entry name" value="trans_reg_C"/>
    <property type="match status" value="1"/>
</dbReference>
<comment type="caution">
    <text evidence="5">The sequence shown here is derived from an EMBL/GenBank/DDBJ whole genome shotgun (WGS) entry which is preliminary data.</text>
</comment>
<evidence type="ECO:0000313" key="5">
    <source>
        <dbReference type="EMBL" id="MEE2566089.1"/>
    </source>
</evidence>
<dbReference type="EMBL" id="JAZDRO010000002">
    <property type="protein sequence ID" value="MEE2566089.1"/>
    <property type="molecule type" value="Genomic_DNA"/>
</dbReference>
<accession>A0ABU7LWZ5</accession>
<dbReference type="Gene3D" id="1.10.10.10">
    <property type="entry name" value="Winged helix-like DNA-binding domain superfamily/Winged helix DNA-binding domain"/>
    <property type="match status" value="1"/>
</dbReference>
<evidence type="ECO:0000259" key="4">
    <source>
        <dbReference type="PROSITE" id="PS51755"/>
    </source>
</evidence>
<keyword evidence="1 2" id="KW-0238">DNA-binding</keyword>
<protein>
    <submittedName>
        <fullName evidence="5">Winged helix-turn-helix domain-containing protein</fullName>
    </submittedName>
</protein>
<dbReference type="Pfam" id="PF00486">
    <property type="entry name" value="Trans_reg_C"/>
    <property type="match status" value="1"/>
</dbReference>
<dbReference type="SMART" id="SM00862">
    <property type="entry name" value="Trans_reg_C"/>
    <property type="match status" value="1"/>
</dbReference>
<evidence type="ECO:0000256" key="2">
    <source>
        <dbReference type="PROSITE-ProRule" id="PRU01091"/>
    </source>
</evidence>
<dbReference type="InterPro" id="IPR016032">
    <property type="entry name" value="Sig_transdc_resp-reg_C-effctor"/>
</dbReference>
<dbReference type="InterPro" id="IPR036388">
    <property type="entry name" value="WH-like_DNA-bd_sf"/>
</dbReference>
<dbReference type="SUPFAM" id="SSF46894">
    <property type="entry name" value="C-terminal effector domain of the bipartite response regulators"/>
    <property type="match status" value="1"/>
</dbReference>
<dbReference type="RefSeq" id="WP_330195630.1">
    <property type="nucleotide sequence ID" value="NZ_JAZDRO010000002.1"/>
</dbReference>
<dbReference type="PROSITE" id="PS51755">
    <property type="entry name" value="OMPR_PHOB"/>
    <property type="match status" value="1"/>
</dbReference>
<gene>
    <name evidence="5" type="ORF">V0U35_05295</name>
</gene>
<organism evidence="5 6">
    <name type="scientific">Hyphobacterium marinum</name>
    <dbReference type="NCBI Taxonomy" id="3116574"/>
    <lineage>
        <taxon>Bacteria</taxon>
        <taxon>Pseudomonadati</taxon>
        <taxon>Pseudomonadota</taxon>
        <taxon>Alphaproteobacteria</taxon>
        <taxon>Maricaulales</taxon>
        <taxon>Maricaulaceae</taxon>
        <taxon>Hyphobacterium</taxon>
    </lineage>
</organism>
<name>A0ABU7LWZ5_9PROT</name>
<keyword evidence="6" id="KW-1185">Reference proteome</keyword>
<reference evidence="5 6" key="1">
    <citation type="submission" date="2024-01" db="EMBL/GenBank/DDBJ databases">
        <title>Hyphobacterium bacterium isolated from marine sediment.</title>
        <authorList>
            <person name="Zhao S."/>
        </authorList>
    </citation>
    <scope>NUCLEOTIDE SEQUENCE [LARGE SCALE GENOMIC DNA]</scope>
    <source>
        <strain evidence="5 6">Y60-23</strain>
    </source>
</reference>
<keyword evidence="3" id="KW-0812">Transmembrane</keyword>
<dbReference type="Proteomes" id="UP001310692">
    <property type="component" value="Unassembled WGS sequence"/>
</dbReference>
<feature type="transmembrane region" description="Helical" evidence="3">
    <location>
        <begin position="136"/>
        <end position="158"/>
    </location>
</feature>
<sequence>MNTQAPISATVRGSRCVSIGEVIFDRDRSLLAANGDSIRLEPKVAGVLSILIDHGTTPVTRDELLDRVWGEEGSDEALTQAVSRLRRIAGPADLIVTVPRVGYQLATVPVPAGSLPRRNVTRLRSGPFRHVRASHVYSFAAGAASMAFVATLLFAVFIKREVNIETFETVPGGELVQVSQER</sequence>
<feature type="DNA-binding region" description="OmpR/PhoB-type" evidence="2">
    <location>
        <begin position="14"/>
        <end position="107"/>
    </location>
</feature>
<keyword evidence="3" id="KW-0472">Membrane</keyword>
<dbReference type="InterPro" id="IPR001867">
    <property type="entry name" value="OmpR/PhoB-type_DNA-bd"/>
</dbReference>
<evidence type="ECO:0000313" key="6">
    <source>
        <dbReference type="Proteomes" id="UP001310692"/>
    </source>
</evidence>
<feature type="domain" description="OmpR/PhoB-type" evidence="4">
    <location>
        <begin position="14"/>
        <end position="107"/>
    </location>
</feature>
<keyword evidence="3" id="KW-1133">Transmembrane helix</keyword>